<dbReference type="GO" id="GO:0003677">
    <property type="term" value="F:DNA binding"/>
    <property type="evidence" value="ECO:0007669"/>
    <property type="project" value="UniProtKB-KW"/>
</dbReference>
<dbReference type="PANTHER" id="PTHR30346:SF17">
    <property type="entry name" value="LYSR FAMILY TRANSCRIPTIONAL REGULATOR"/>
    <property type="match status" value="1"/>
</dbReference>
<dbReference type="Gene3D" id="1.10.10.10">
    <property type="entry name" value="Winged helix-like DNA-binding domain superfamily/Winged helix DNA-binding domain"/>
    <property type="match status" value="1"/>
</dbReference>
<dbReference type="AlphaFoldDB" id="A0A1A9EU43"/>
<keyword evidence="2" id="KW-0805">Transcription regulation</keyword>
<keyword evidence="4" id="KW-0804">Transcription</keyword>
<dbReference type="PRINTS" id="PR00039">
    <property type="entry name" value="HTHLYSR"/>
</dbReference>
<evidence type="ECO:0000313" key="7">
    <source>
        <dbReference type="Proteomes" id="UP000078070"/>
    </source>
</evidence>
<dbReference type="FunFam" id="1.10.10.10:FF:000001">
    <property type="entry name" value="LysR family transcriptional regulator"/>
    <property type="match status" value="1"/>
</dbReference>
<dbReference type="CDD" id="cd08414">
    <property type="entry name" value="PBP2_LTTR_aromatics_like"/>
    <property type="match status" value="1"/>
</dbReference>
<dbReference type="SUPFAM" id="SSF53850">
    <property type="entry name" value="Periplasmic binding protein-like II"/>
    <property type="match status" value="1"/>
</dbReference>
<gene>
    <name evidence="6" type="ORF">A8C75_01700</name>
</gene>
<dbReference type="PROSITE" id="PS50931">
    <property type="entry name" value="HTH_LYSR"/>
    <property type="match status" value="1"/>
</dbReference>
<dbReference type="OrthoDB" id="8850588at2"/>
<dbReference type="PANTHER" id="PTHR30346">
    <property type="entry name" value="TRANSCRIPTIONAL DUAL REGULATOR HCAR-RELATED"/>
    <property type="match status" value="1"/>
</dbReference>
<dbReference type="GO" id="GO:0032993">
    <property type="term" value="C:protein-DNA complex"/>
    <property type="evidence" value="ECO:0007669"/>
    <property type="project" value="TreeGrafter"/>
</dbReference>
<evidence type="ECO:0000256" key="3">
    <source>
        <dbReference type="ARBA" id="ARBA00023125"/>
    </source>
</evidence>
<dbReference type="STRING" id="1821621.A8C75_01700"/>
<reference evidence="7" key="1">
    <citation type="submission" date="2016-05" db="EMBL/GenBank/DDBJ databases">
        <authorList>
            <person name="Baek K."/>
            <person name="Yang S.-J."/>
        </authorList>
    </citation>
    <scope>NUCLEOTIDE SEQUENCE [LARGE SCALE GENOMIC DNA]</scope>
    <source>
        <strain evidence="7">ST58-10</strain>
    </source>
</reference>
<comment type="similarity">
    <text evidence="1">Belongs to the LysR transcriptional regulatory family.</text>
</comment>
<organism evidence="6 7">
    <name type="scientific">Marinobacterium aestuarii</name>
    <dbReference type="NCBI Taxonomy" id="1821621"/>
    <lineage>
        <taxon>Bacteria</taxon>
        <taxon>Pseudomonadati</taxon>
        <taxon>Pseudomonadota</taxon>
        <taxon>Gammaproteobacteria</taxon>
        <taxon>Oceanospirillales</taxon>
        <taxon>Oceanospirillaceae</taxon>
        <taxon>Marinobacterium</taxon>
    </lineage>
</organism>
<evidence type="ECO:0000256" key="2">
    <source>
        <dbReference type="ARBA" id="ARBA00023015"/>
    </source>
</evidence>
<dbReference type="InterPro" id="IPR005119">
    <property type="entry name" value="LysR_subst-bd"/>
</dbReference>
<dbReference type="Pfam" id="PF00126">
    <property type="entry name" value="HTH_1"/>
    <property type="match status" value="1"/>
</dbReference>
<proteinExistence type="inferred from homology"/>
<keyword evidence="3" id="KW-0238">DNA-binding</keyword>
<dbReference type="RefSeq" id="WP_067377217.1">
    <property type="nucleotide sequence ID" value="NZ_CP015839.1"/>
</dbReference>
<accession>A0A1A9EU43</accession>
<feature type="domain" description="HTH lysR-type" evidence="5">
    <location>
        <begin position="3"/>
        <end position="60"/>
    </location>
</feature>
<dbReference type="InterPro" id="IPR036390">
    <property type="entry name" value="WH_DNA-bd_sf"/>
</dbReference>
<dbReference type="Gene3D" id="3.40.190.10">
    <property type="entry name" value="Periplasmic binding protein-like II"/>
    <property type="match status" value="2"/>
</dbReference>
<dbReference type="EMBL" id="CP015839">
    <property type="protein sequence ID" value="ANG61302.1"/>
    <property type="molecule type" value="Genomic_DNA"/>
</dbReference>
<dbReference type="KEGG" id="mars:A8C75_01700"/>
<dbReference type="Pfam" id="PF03466">
    <property type="entry name" value="LysR_substrate"/>
    <property type="match status" value="1"/>
</dbReference>
<protein>
    <submittedName>
        <fullName evidence="6">Transcriptional regulator</fullName>
    </submittedName>
</protein>
<name>A0A1A9EU43_9GAMM</name>
<dbReference type="Proteomes" id="UP000078070">
    <property type="component" value="Chromosome"/>
</dbReference>
<keyword evidence="7" id="KW-1185">Reference proteome</keyword>
<dbReference type="InterPro" id="IPR000847">
    <property type="entry name" value="LysR_HTH_N"/>
</dbReference>
<evidence type="ECO:0000313" key="6">
    <source>
        <dbReference type="EMBL" id="ANG61302.1"/>
    </source>
</evidence>
<dbReference type="GO" id="GO:0003700">
    <property type="term" value="F:DNA-binding transcription factor activity"/>
    <property type="evidence" value="ECO:0007669"/>
    <property type="project" value="InterPro"/>
</dbReference>
<evidence type="ECO:0000256" key="4">
    <source>
        <dbReference type="ARBA" id="ARBA00023163"/>
    </source>
</evidence>
<evidence type="ECO:0000259" key="5">
    <source>
        <dbReference type="PROSITE" id="PS50931"/>
    </source>
</evidence>
<evidence type="ECO:0000256" key="1">
    <source>
        <dbReference type="ARBA" id="ARBA00009437"/>
    </source>
</evidence>
<reference evidence="6 7" key="2">
    <citation type="journal article" date="2018" name="Int. J. Syst. Evol. Microbiol.">
        <title>Marinobacterium aestuarii sp. nov., a benzene-degrading marine bacterium isolated from estuary sediment.</title>
        <authorList>
            <person name="Bae S.S."/>
            <person name="Jung J."/>
            <person name="Chung D."/>
            <person name="Baek K."/>
        </authorList>
    </citation>
    <scope>NUCLEOTIDE SEQUENCE [LARGE SCALE GENOMIC DNA]</scope>
    <source>
        <strain evidence="6 7">ST58-10</strain>
    </source>
</reference>
<dbReference type="SUPFAM" id="SSF46785">
    <property type="entry name" value="Winged helix' DNA-binding domain"/>
    <property type="match status" value="1"/>
</dbReference>
<sequence length="297" mass="33175">MRIDLRHLRAFEAVAEELHFRRAAERLNLAQPALSRTIQQLEEFIGEALLLRTNRRVELTEAGRVFLAESKAIFARLDSAVQQARKAAAGHIGQLRIGYTDFAVSGQLPPILDGFHRRYPDIRTELIYGSTRQQLEKLKEGAIEFGFVTGPLLEPDLDRAVVQRDRFVAVLSLRHPLAGQAEVELADLAREPFVLGIMRRWSHYRRQLDALCIAAGFLPNVAQEAYNSEGVFGFVAANIGVTVHLESAGSFSRKGVVLRPLKGVTARVCTEAVWVRAGVTPVQQKFIDFLQAWSPPD</sequence>
<dbReference type="InterPro" id="IPR036388">
    <property type="entry name" value="WH-like_DNA-bd_sf"/>
</dbReference>